<organism evidence="1 2">
    <name type="scientific">Tritrichomonas foetus</name>
    <dbReference type="NCBI Taxonomy" id="1144522"/>
    <lineage>
        <taxon>Eukaryota</taxon>
        <taxon>Metamonada</taxon>
        <taxon>Parabasalia</taxon>
        <taxon>Tritrichomonadida</taxon>
        <taxon>Tritrichomonadidae</taxon>
        <taxon>Tritrichomonas</taxon>
    </lineage>
</organism>
<gene>
    <name evidence="1" type="ORF">TRFO_35542</name>
</gene>
<reference evidence="1" key="1">
    <citation type="submission" date="2016-10" db="EMBL/GenBank/DDBJ databases">
        <authorList>
            <person name="Benchimol M."/>
            <person name="Almeida L.G."/>
            <person name="Vasconcelos A.T."/>
            <person name="Perreira-Neves A."/>
            <person name="Rosa I.A."/>
            <person name="Tasca T."/>
            <person name="Bogo M.R."/>
            <person name="de Souza W."/>
        </authorList>
    </citation>
    <scope>NUCLEOTIDE SEQUENCE [LARGE SCALE GENOMIC DNA]</scope>
    <source>
        <strain evidence="1">K</strain>
    </source>
</reference>
<sequence>MEEELENLIHDLRYGNGSSYSPLYEFFSKALQKNQTIKITPKIKENIPFLSTCDSGMIWPVAQKVMPEFDPSMLVPKLDYRQNPFVPVTPPRLEVSPHPGTIPTKLMLPIHPLQVKTVRPVPVKTTREMLPALANYTPGQFYYCSPRKTSRPEDSLSYKIHRKRHPLIPLTPDQKILTLNGMMNITPKSKGEFTPMKQFLHSHSKLFLSRNIPIFNNWMKNKLFIRWVNRLRNKRFKRIQSTVLNSCPLGHTEFFEEIFEIRQTATDLFKECHPIKSGPIPSDLFGELVQNSNDSLKEMREQMKELVTSLAKNIEHFIFQVSGISHILRADYAVLKKIEALPEPVIPYSLDDERDQPSITGSQIRTKILQKERRRALDRKEYLPQFFIYVRLFLRDFFVEQLHSSLLEFYERFTEVPPTKSHQVQLLLDKDKGLVLSPSREEFLNWFNVVDKAIKDIFICDQLSLDQEKMDQLFPNRDCPGISVIETVAVNHEMNEMRQNAIQTINDAFDFFEKKLKPSAIVLTKLQGRLEEISGIKEFNDTESYINTTKETLGLVGDVAQLARISTFGSLYSDMKEGKSAIYDQLHKVADGLRVIGVAKARDLYEDINFNKNEYLKIVSVNKMMGYDTETSEILNMKKLIKVLCNSFIPLGQCVIESWPSDVSIAELEGFMVSVKETLIMVAPPKPPRTKRVKRVVKKTSNTE</sequence>
<accession>A0A1J4JLH0</accession>
<dbReference type="RefSeq" id="XP_068351253.1">
    <property type="nucleotide sequence ID" value="XM_068510317.1"/>
</dbReference>
<dbReference type="OrthoDB" id="10541369at2759"/>
<dbReference type="AlphaFoldDB" id="A0A1J4JLH0"/>
<proteinExistence type="predicted"/>
<keyword evidence="2" id="KW-1185">Reference proteome</keyword>
<evidence type="ECO:0000313" key="2">
    <source>
        <dbReference type="Proteomes" id="UP000179807"/>
    </source>
</evidence>
<name>A0A1J4JLH0_9EUKA</name>
<evidence type="ECO:0000313" key="1">
    <source>
        <dbReference type="EMBL" id="OHS98116.1"/>
    </source>
</evidence>
<dbReference type="VEuPathDB" id="TrichDB:TRFO_35542"/>
<comment type="caution">
    <text evidence="1">The sequence shown here is derived from an EMBL/GenBank/DDBJ whole genome shotgun (WGS) entry which is preliminary data.</text>
</comment>
<dbReference type="EMBL" id="MLAK01001074">
    <property type="protein sequence ID" value="OHS98116.1"/>
    <property type="molecule type" value="Genomic_DNA"/>
</dbReference>
<protein>
    <submittedName>
        <fullName evidence="1">Uncharacterized protein</fullName>
    </submittedName>
</protein>
<dbReference type="GeneID" id="94845021"/>
<dbReference type="Proteomes" id="UP000179807">
    <property type="component" value="Unassembled WGS sequence"/>
</dbReference>